<dbReference type="EMBL" id="OZ034817">
    <property type="protein sequence ID" value="CAL1383102.1"/>
    <property type="molecule type" value="Genomic_DNA"/>
</dbReference>
<gene>
    <name evidence="1" type="ORF">LTRI10_LOCUS24391</name>
</gene>
<reference evidence="1 2" key="1">
    <citation type="submission" date="2024-04" db="EMBL/GenBank/DDBJ databases">
        <authorList>
            <person name="Fracassetti M."/>
        </authorList>
    </citation>
    <scope>NUCLEOTIDE SEQUENCE [LARGE SCALE GENOMIC DNA]</scope>
</reference>
<dbReference type="AlphaFoldDB" id="A0AAV2EBK4"/>
<dbReference type="Proteomes" id="UP001497516">
    <property type="component" value="Chromosome 4"/>
</dbReference>
<organism evidence="1 2">
    <name type="scientific">Linum trigynum</name>
    <dbReference type="NCBI Taxonomy" id="586398"/>
    <lineage>
        <taxon>Eukaryota</taxon>
        <taxon>Viridiplantae</taxon>
        <taxon>Streptophyta</taxon>
        <taxon>Embryophyta</taxon>
        <taxon>Tracheophyta</taxon>
        <taxon>Spermatophyta</taxon>
        <taxon>Magnoliopsida</taxon>
        <taxon>eudicotyledons</taxon>
        <taxon>Gunneridae</taxon>
        <taxon>Pentapetalae</taxon>
        <taxon>rosids</taxon>
        <taxon>fabids</taxon>
        <taxon>Malpighiales</taxon>
        <taxon>Linaceae</taxon>
        <taxon>Linum</taxon>
    </lineage>
</organism>
<sequence length="74" mass="8469">MGYYWTTRPANMRSSIQQPQVVANNFEVSTSVITMLRGSVVFHGKTGEYPHAHLLRRFHELIDGIKINRVPQDA</sequence>
<proteinExistence type="predicted"/>
<evidence type="ECO:0000313" key="1">
    <source>
        <dbReference type="EMBL" id="CAL1383102.1"/>
    </source>
</evidence>
<accession>A0AAV2EBK4</accession>
<evidence type="ECO:0000313" key="2">
    <source>
        <dbReference type="Proteomes" id="UP001497516"/>
    </source>
</evidence>
<protein>
    <submittedName>
        <fullName evidence="1">Uncharacterized protein</fullName>
    </submittedName>
</protein>
<keyword evidence="2" id="KW-1185">Reference proteome</keyword>
<name>A0AAV2EBK4_9ROSI</name>